<dbReference type="SMART" id="SM00052">
    <property type="entry name" value="EAL"/>
    <property type="match status" value="1"/>
</dbReference>
<dbReference type="Pfam" id="PF08668">
    <property type="entry name" value="HDOD"/>
    <property type="match status" value="1"/>
</dbReference>
<dbReference type="PANTHER" id="PTHR33525:SF4">
    <property type="entry name" value="CYCLIC DI-GMP PHOSPHODIESTERASE CDGJ"/>
    <property type="match status" value="1"/>
</dbReference>
<dbReference type="PROSITE" id="PS50883">
    <property type="entry name" value="EAL"/>
    <property type="match status" value="1"/>
</dbReference>
<keyword evidence="4" id="KW-1185">Reference proteome</keyword>
<dbReference type="AlphaFoldDB" id="A0A518BQV6"/>
<evidence type="ECO:0000259" key="1">
    <source>
        <dbReference type="PROSITE" id="PS50883"/>
    </source>
</evidence>
<dbReference type="EMBL" id="CP036287">
    <property type="protein sequence ID" value="QDU69354.1"/>
    <property type="molecule type" value="Genomic_DNA"/>
</dbReference>
<dbReference type="InterPro" id="IPR052340">
    <property type="entry name" value="RNase_Y/CdgJ"/>
</dbReference>
<dbReference type="Gene3D" id="1.10.3210.10">
    <property type="entry name" value="Hypothetical protein af1432"/>
    <property type="match status" value="1"/>
</dbReference>
<dbReference type="Proteomes" id="UP000316921">
    <property type="component" value="Chromosome"/>
</dbReference>
<dbReference type="RefSeq" id="WP_419191826.1">
    <property type="nucleotide sequence ID" value="NZ_CP036287.1"/>
</dbReference>
<dbReference type="Pfam" id="PF00563">
    <property type="entry name" value="EAL"/>
    <property type="match status" value="1"/>
</dbReference>
<name>A0A518BQV6_9BACT</name>
<dbReference type="PROSITE" id="PS51833">
    <property type="entry name" value="HDOD"/>
    <property type="match status" value="1"/>
</dbReference>
<dbReference type="Gene3D" id="3.20.20.450">
    <property type="entry name" value="EAL domain"/>
    <property type="match status" value="1"/>
</dbReference>
<feature type="domain" description="EAL" evidence="1">
    <location>
        <begin position="1"/>
        <end position="209"/>
    </location>
</feature>
<dbReference type="CDD" id="cd01948">
    <property type="entry name" value="EAL"/>
    <property type="match status" value="1"/>
</dbReference>
<dbReference type="InterPro" id="IPR035919">
    <property type="entry name" value="EAL_sf"/>
</dbReference>
<evidence type="ECO:0000259" key="2">
    <source>
        <dbReference type="PROSITE" id="PS51833"/>
    </source>
</evidence>
<dbReference type="PANTHER" id="PTHR33525">
    <property type="match status" value="1"/>
</dbReference>
<feature type="domain" description="HDOD" evidence="2">
    <location>
        <begin position="203"/>
        <end position="388"/>
    </location>
</feature>
<dbReference type="SUPFAM" id="SSF141868">
    <property type="entry name" value="EAL domain-like"/>
    <property type="match status" value="1"/>
</dbReference>
<protein>
    <submittedName>
        <fullName evidence="3">Phytochrome-like protein cph2</fullName>
    </submittedName>
</protein>
<dbReference type="SUPFAM" id="SSF109604">
    <property type="entry name" value="HD-domain/PDEase-like"/>
    <property type="match status" value="1"/>
</dbReference>
<dbReference type="PIRSF" id="PIRSF003180">
    <property type="entry name" value="DiGMPpdiest_YuxH"/>
    <property type="match status" value="1"/>
</dbReference>
<proteinExistence type="predicted"/>
<organism evidence="3 4">
    <name type="scientific">Engelhardtia mirabilis</name>
    <dbReference type="NCBI Taxonomy" id="2528011"/>
    <lineage>
        <taxon>Bacteria</taxon>
        <taxon>Pseudomonadati</taxon>
        <taxon>Planctomycetota</taxon>
        <taxon>Planctomycetia</taxon>
        <taxon>Planctomycetia incertae sedis</taxon>
        <taxon>Engelhardtia</taxon>
    </lineage>
</organism>
<dbReference type="InterPro" id="IPR001633">
    <property type="entry name" value="EAL_dom"/>
</dbReference>
<dbReference type="KEGG" id="pbap:Pla133_44730"/>
<accession>A0A518BQV6</accession>
<evidence type="ECO:0000313" key="3">
    <source>
        <dbReference type="EMBL" id="QDU69354.1"/>
    </source>
</evidence>
<reference evidence="3 4" key="1">
    <citation type="submission" date="2019-02" db="EMBL/GenBank/DDBJ databases">
        <title>Deep-cultivation of Planctomycetes and their phenomic and genomic characterization uncovers novel biology.</title>
        <authorList>
            <person name="Wiegand S."/>
            <person name="Jogler M."/>
            <person name="Boedeker C."/>
            <person name="Pinto D."/>
            <person name="Vollmers J."/>
            <person name="Rivas-Marin E."/>
            <person name="Kohn T."/>
            <person name="Peeters S.H."/>
            <person name="Heuer A."/>
            <person name="Rast P."/>
            <person name="Oberbeckmann S."/>
            <person name="Bunk B."/>
            <person name="Jeske O."/>
            <person name="Meyerdierks A."/>
            <person name="Storesund J.E."/>
            <person name="Kallscheuer N."/>
            <person name="Luecker S."/>
            <person name="Lage O.M."/>
            <person name="Pohl T."/>
            <person name="Merkel B.J."/>
            <person name="Hornburger P."/>
            <person name="Mueller R.-W."/>
            <person name="Bruemmer F."/>
            <person name="Labrenz M."/>
            <person name="Spormann A.M."/>
            <person name="Op den Camp H."/>
            <person name="Overmann J."/>
            <person name="Amann R."/>
            <person name="Jetten M.S.M."/>
            <person name="Mascher T."/>
            <person name="Medema M.H."/>
            <person name="Devos D.P."/>
            <person name="Kaster A.-K."/>
            <person name="Ovreas L."/>
            <person name="Rohde M."/>
            <person name="Galperin M.Y."/>
            <person name="Jogler C."/>
        </authorList>
    </citation>
    <scope>NUCLEOTIDE SEQUENCE [LARGE SCALE GENOMIC DNA]</scope>
    <source>
        <strain evidence="3 4">Pla133</strain>
    </source>
</reference>
<dbReference type="InterPro" id="IPR013976">
    <property type="entry name" value="HDOD"/>
</dbReference>
<sequence length="405" mass="45061">MTKSRPLFVGRQPIFTRRLGVFAYELLFRPTEEALESFVVDEDRATSEVLVGACLELGLDRLVGDRLAFVNLTKRFLTEEGLLPAGPDQIVLEILENVSGDQETIDAVKRLRGEGYRIALDDFTLDAPTNTLLQLADIVKLDLRAMSIEECAPLVEELIDRGIEVLAEKIETIDEFKACKELGFHYFQGYFLERPSIVKGRAMGSTKTQILAVLSELYSPEVDIDRLQRAISVDMGLSYRILRHINTARYGIRRSVESVREAVVFLGLNRVRNLASLVLMASVENKPDELIRTAMLRGRMCEILAQKADRERPDSYFTVGMFSCLDALLDTAMDAVLARLPLSEDVQRALIEGGGDAGDVLSAVVAYEHGMWGKAVPTGFTESAVAEAYAEACEWVDRLSADVED</sequence>
<evidence type="ECO:0000313" key="4">
    <source>
        <dbReference type="Proteomes" id="UP000316921"/>
    </source>
</evidence>
<dbReference type="InterPro" id="IPR014408">
    <property type="entry name" value="dGMP_Pdiesterase_EAL/HD-GYP"/>
</dbReference>
<gene>
    <name evidence="3" type="primary">cph2_5</name>
    <name evidence="3" type="ORF">Pla133_44730</name>
</gene>